<dbReference type="PANTHER" id="PTHR24173">
    <property type="entry name" value="ANKYRIN REPEAT CONTAINING"/>
    <property type="match status" value="1"/>
</dbReference>
<sequence>MIEFHFSGPLSSPPTAFQKLSVAVRKGDIYEVQRLCDIEGVEPRHVFEEGETLLFPAATGQQLEVCAWLIEQGASIEHRNSIGRTALLTAIHARGGRWQHKLIALLEPSINIADNDGLTPLMRAARGAGLFGANRGNLQILKRLIEGGADVFAQGNRDLTALGHANIDASSSLSGANDEVVRFLEQAMVEAAAKVEFHRLYLHHFSSKGVLMLQHRSIESA</sequence>
<protein>
    <submittedName>
        <fullName evidence="4">Ankyrin repeat domain-containing protein</fullName>
    </submittedName>
</protein>
<keyword evidence="5" id="KW-1185">Reference proteome</keyword>
<gene>
    <name evidence="4" type="ORF">ACFPTO_24130</name>
</gene>
<dbReference type="InterPro" id="IPR036770">
    <property type="entry name" value="Ankyrin_rpt-contain_sf"/>
</dbReference>
<dbReference type="Proteomes" id="UP001596103">
    <property type="component" value="Unassembled WGS sequence"/>
</dbReference>
<dbReference type="SUPFAM" id="SSF48403">
    <property type="entry name" value="Ankyrin repeat"/>
    <property type="match status" value="1"/>
</dbReference>
<dbReference type="InterPro" id="IPR002110">
    <property type="entry name" value="Ankyrin_rpt"/>
</dbReference>
<evidence type="ECO:0000313" key="5">
    <source>
        <dbReference type="Proteomes" id="UP001596103"/>
    </source>
</evidence>
<dbReference type="RefSeq" id="WP_377715444.1">
    <property type="nucleotide sequence ID" value="NZ_JBHSMP010000042.1"/>
</dbReference>
<dbReference type="PANTHER" id="PTHR24173:SF74">
    <property type="entry name" value="ANKYRIN REPEAT DOMAIN-CONTAINING PROTEIN 16"/>
    <property type="match status" value="1"/>
</dbReference>
<dbReference type="Pfam" id="PF12796">
    <property type="entry name" value="Ank_2"/>
    <property type="match status" value="1"/>
</dbReference>
<keyword evidence="1" id="KW-0677">Repeat</keyword>
<dbReference type="PROSITE" id="PS50088">
    <property type="entry name" value="ANK_REPEAT"/>
    <property type="match status" value="1"/>
</dbReference>
<dbReference type="SMART" id="SM00248">
    <property type="entry name" value="ANK"/>
    <property type="match status" value="2"/>
</dbReference>
<keyword evidence="2 3" id="KW-0040">ANK repeat</keyword>
<evidence type="ECO:0000256" key="1">
    <source>
        <dbReference type="ARBA" id="ARBA00022737"/>
    </source>
</evidence>
<comment type="caution">
    <text evidence="4">The sequence shown here is derived from an EMBL/GenBank/DDBJ whole genome shotgun (WGS) entry which is preliminary data.</text>
</comment>
<dbReference type="Gene3D" id="1.25.40.20">
    <property type="entry name" value="Ankyrin repeat-containing domain"/>
    <property type="match status" value="1"/>
</dbReference>
<evidence type="ECO:0000256" key="3">
    <source>
        <dbReference type="PROSITE-ProRule" id="PRU00023"/>
    </source>
</evidence>
<accession>A0ABW0JG43</accession>
<dbReference type="EMBL" id="JBHSMP010000042">
    <property type="protein sequence ID" value="MFC5431855.1"/>
    <property type="molecule type" value="Genomic_DNA"/>
</dbReference>
<feature type="repeat" description="ANK" evidence="3">
    <location>
        <begin position="49"/>
        <end position="81"/>
    </location>
</feature>
<evidence type="ECO:0000256" key="2">
    <source>
        <dbReference type="ARBA" id="ARBA00023043"/>
    </source>
</evidence>
<proteinExistence type="predicted"/>
<dbReference type="Pfam" id="PF00023">
    <property type="entry name" value="Ank"/>
    <property type="match status" value="1"/>
</dbReference>
<organism evidence="4 5">
    <name type="scientific">Paraburkholderia denitrificans</name>
    <dbReference type="NCBI Taxonomy" id="694025"/>
    <lineage>
        <taxon>Bacteria</taxon>
        <taxon>Pseudomonadati</taxon>
        <taxon>Pseudomonadota</taxon>
        <taxon>Betaproteobacteria</taxon>
        <taxon>Burkholderiales</taxon>
        <taxon>Burkholderiaceae</taxon>
        <taxon>Paraburkholderia</taxon>
    </lineage>
</organism>
<name>A0ABW0JG43_9BURK</name>
<reference evidence="5" key="1">
    <citation type="journal article" date="2019" name="Int. J. Syst. Evol. Microbiol.">
        <title>The Global Catalogue of Microorganisms (GCM) 10K type strain sequencing project: providing services to taxonomists for standard genome sequencing and annotation.</title>
        <authorList>
            <consortium name="The Broad Institute Genomics Platform"/>
            <consortium name="The Broad Institute Genome Sequencing Center for Infectious Disease"/>
            <person name="Wu L."/>
            <person name="Ma J."/>
        </authorList>
    </citation>
    <scope>NUCLEOTIDE SEQUENCE [LARGE SCALE GENOMIC DNA]</scope>
    <source>
        <strain evidence="5">CCUG 56042</strain>
    </source>
</reference>
<evidence type="ECO:0000313" key="4">
    <source>
        <dbReference type="EMBL" id="MFC5431855.1"/>
    </source>
</evidence>